<dbReference type="PANTHER" id="PTHR30105:SF2">
    <property type="entry name" value="DIVERGENT POLYSACCHARIDE DEACETYLASE SUPERFAMILY"/>
    <property type="match status" value="1"/>
</dbReference>
<name>A0ABT1G9Y8_9GAMM</name>
<dbReference type="PANTHER" id="PTHR30105">
    <property type="entry name" value="UNCHARACTERIZED YIBQ-RELATED"/>
    <property type="match status" value="1"/>
</dbReference>
<accession>A0ABT1G9Y8</accession>
<protein>
    <submittedName>
        <fullName evidence="2">Polysaccharide deacetylase 2 family uncharacterized protein YibQ</fullName>
    </submittedName>
</protein>
<feature type="chain" id="PRO_5045720427" evidence="1">
    <location>
        <begin position="22"/>
        <end position="265"/>
    </location>
</feature>
<dbReference type="InterPro" id="IPR011330">
    <property type="entry name" value="Glyco_hydro/deAcase_b/a-brl"/>
</dbReference>
<evidence type="ECO:0000256" key="1">
    <source>
        <dbReference type="SAM" id="SignalP"/>
    </source>
</evidence>
<gene>
    <name evidence="2" type="ORF">J2T60_002109</name>
</gene>
<keyword evidence="1" id="KW-0732">Signal</keyword>
<sequence length="265" mass="29474">MFQASALVFFLSGLFTSTAWADQPPAQHPQPRLAVIIDDLGDRADLDFQVVNLPVPLSCAILPHTPHGALVARRCQEQDKDVMLHIPLQAESFNELLGPGRLELDMDEATFRETFRESLASVPGAVGVNNHMGSLLTRHPGAMTWLMEELNEAGLFFVDSRTTTQSVAMKMAQEQSVPATQRDIFLDSDQDIDAIEAELERAIRIAHDHGEAVVIGHPYPETVEVLSRRLPWLELETGIQLISITELIGREAAFPMNDYILNQEE</sequence>
<dbReference type="RefSeq" id="WP_253449627.1">
    <property type="nucleotide sequence ID" value="NZ_JALJYF010000002.1"/>
</dbReference>
<reference evidence="2 3" key="1">
    <citation type="submission" date="2022-03" db="EMBL/GenBank/DDBJ databases">
        <title>Genomic Encyclopedia of Type Strains, Phase III (KMG-III): the genomes of soil and plant-associated and newly described type strains.</title>
        <authorList>
            <person name="Whitman W."/>
        </authorList>
    </citation>
    <scope>NUCLEOTIDE SEQUENCE [LARGE SCALE GENOMIC DNA]</scope>
    <source>
        <strain evidence="2 3">BSker1</strain>
    </source>
</reference>
<dbReference type="Gene3D" id="3.20.20.370">
    <property type="entry name" value="Glycoside hydrolase/deacetylase"/>
    <property type="match status" value="1"/>
</dbReference>
<dbReference type="SUPFAM" id="SSF88713">
    <property type="entry name" value="Glycoside hydrolase/deacetylase"/>
    <property type="match status" value="1"/>
</dbReference>
<dbReference type="EMBL" id="JALJYF010000002">
    <property type="protein sequence ID" value="MCP1728109.1"/>
    <property type="molecule type" value="Genomic_DNA"/>
</dbReference>
<dbReference type="Proteomes" id="UP001523550">
    <property type="component" value="Unassembled WGS sequence"/>
</dbReference>
<comment type="caution">
    <text evidence="2">The sequence shown here is derived from an EMBL/GenBank/DDBJ whole genome shotgun (WGS) entry which is preliminary data.</text>
</comment>
<organism evidence="2 3">
    <name type="scientific">Natronospira proteinivora</name>
    <dbReference type="NCBI Taxonomy" id="1807133"/>
    <lineage>
        <taxon>Bacteria</taxon>
        <taxon>Pseudomonadati</taxon>
        <taxon>Pseudomonadota</taxon>
        <taxon>Gammaproteobacteria</taxon>
        <taxon>Natronospirales</taxon>
        <taxon>Natronospiraceae</taxon>
        <taxon>Natronospira</taxon>
    </lineage>
</organism>
<evidence type="ECO:0000313" key="3">
    <source>
        <dbReference type="Proteomes" id="UP001523550"/>
    </source>
</evidence>
<dbReference type="InterPro" id="IPR006837">
    <property type="entry name" value="Divergent_DAC"/>
</dbReference>
<keyword evidence="3" id="KW-1185">Reference proteome</keyword>
<dbReference type="Pfam" id="PF04748">
    <property type="entry name" value="Polysacc_deac_2"/>
    <property type="match status" value="1"/>
</dbReference>
<proteinExistence type="predicted"/>
<evidence type="ECO:0000313" key="2">
    <source>
        <dbReference type="EMBL" id="MCP1728109.1"/>
    </source>
</evidence>
<feature type="signal peptide" evidence="1">
    <location>
        <begin position="1"/>
        <end position="21"/>
    </location>
</feature>
<dbReference type="CDD" id="cd10936">
    <property type="entry name" value="CE4_DAC2"/>
    <property type="match status" value="1"/>
</dbReference>